<dbReference type="Gene3D" id="3.40.1710.10">
    <property type="entry name" value="abc type-2 transporter like domain"/>
    <property type="match status" value="1"/>
</dbReference>
<evidence type="ECO:0000256" key="3">
    <source>
        <dbReference type="ARBA" id="ARBA00022448"/>
    </source>
</evidence>
<evidence type="ECO:0000256" key="8">
    <source>
        <dbReference type="SAM" id="Phobius"/>
    </source>
</evidence>
<dbReference type="InterPro" id="IPR047817">
    <property type="entry name" value="ABC2_TM_bact-type"/>
</dbReference>
<accession>A0A5B7ZUY7</accession>
<comment type="subcellular location">
    <subcellularLocation>
        <location evidence="1">Cell membrane</location>
        <topology evidence="1">Multi-pass membrane protein</topology>
    </subcellularLocation>
</comment>
<dbReference type="AlphaFoldDB" id="A0A5B7ZUY7"/>
<keyword evidence="3" id="KW-0813">Transport</keyword>
<dbReference type="InterPro" id="IPR013525">
    <property type="entry name" value="ABC2_TM"/>
</dbReference>
<evidence type="ECO:0000313" key="11">
    <source>
        <dbReference type="Proteomes" id="UP000305398"/>
    </source>
</evidence>
<dbReference type="RefSeq" id="WP_139514016.1">
    <property type="nucleotide sequence ID" value="NZ_CP040896.1"/>
</dbReference>
<proteinExistence type="inferred from homology"/>
<feature type="transmembrane region" description="Helical" evidence="8">
    <location>
        <begin position="21"/>
        <end position="40"/>
    </location>
</feature>
<dbReference type="Pfam" id="PF12698">
    <property type="entry name" value="ABC2_membrane_3"/>
    <property type="match status" value="1"/>
</dbReference>
<evidence type="ECO:0000256" key="6">
    <source>
        <dbReference type="ARBA" id="ARBA00022989"/>
    </source>
</evidence>
<evidence type="ECO:0000256" key="2">
    <source>
        <dbReference type="ARBA" id="ARBA00007783"/>
    </source>
</evidence>
<feature type="domain" description="ABC transmembrane type-2" evidence="9">
    <location>
        <begin position="139"/>
        <end position="367"/>
    </location>
</feature>
<protein>
    <submittedName>
        <fullName evidence="10">ABC transporter permease</fullName>
    </submittedName>
</protein>
<dbReference type="GO" id="GO:0140359">
    <property type="term" value="F:ABC-type transporter activity"/>
    <property type="evidence" value="ECO:0007669"/>
    <property type="project" value="InterPro"/>
</dbReference>
<dbReference type="EMBL" id="CP040896">
    <property type="protein sequence ID" value="QDA58941.1"/>
    <property type="molecule type" value="Genomic_DNA"/>
</dbReference>
<dbReference type="GO" id="GO:0005886">
    <property type="term" value="C:plasma membrane"/>
    <property type="evidence" value="ECO:0007669"/>
    <property type="project" value="UniProtKB-SubCell"/>
</dbReference>
<dbReference type="KEGG" id="hyj:FHG12_01960"/>
<evidence type="ECO:0000256" key="4">
    <source>
        <dbReference type="ARBA" id="ARBA00022475"/>
    </source>
</evidence>
<keyword evidence="6 8" id="KW-1133">Transmembrane helix</keyword>
<gene>
    <name evidence="10" type="ORF">FHG12_01960</name>
</gene>
<evidence type="ECO:0000256" key="1">
    <source>
        <dbReference type="ARBA" id="ARBA00004651"/>
    </source>
</evidence>
<sequence>MKQLLVFIRKEFYHVFRDRRTLLILFGLPTAQILLFGFALSSEVKDVNLAVVDFAKDNASQQIISRLQASTRFRLQRSLLSYSEMETAFRRNTIKAALVIPTNFNRDLLHTGRGQLQIIADASDPNAATTITNYLTAIVGDYQQELNQAAGALPYQIVPETRMLYNPDMNGSLNFIPGVLALVLMIVCTTLTSVAIVREKELGTMEILLVSPFRPLLVLIAKAVPYLVLSLLDFTLILLLSVFVLNVAIQGSVVLLYVVSTVFIISCLSLGLLISNVTASQQVAMLASMMGMMLPTLLFTGFMFPLENLPGPLRLVPNIVPSHWYYLVVKAIMLKGLGFEAVWKETLILGLMAVVLLGISLRNFKIRLT</sequence>
<keyword evidence="5 8" id="KW-0812">Transmembrane</keyword>
<reference evidence="10 11" key="1">
    <citation type="submission" date="2019-06" db="EMBL/GenBank/DDBJ databases">
        <authorList>
            <person name="Srinivasan S."/>
        </authorList>
    </citation>
    <scope>NUCLEOTIDE SEQUENCE [LARGE SCALE GENOMIC DNA]</scope>
    <source>
        <strain evidence="10 11">17J68-5</strain>
    </source>
</reference>
<feature type="transmembrane region" description="Helical" evidence="8">
    <location>
        <begin position="175"/>
        <end position="196"/>
    </location>
</feature>
<feature type="transmembrane region" description="Helical" evidence="8">
    <location>
        <begin position="286"/>
        <end position="306"/>
    </location>
</feature>
<dbReference type="InterPro" id="IPR051449">
    <property type="entry name" value="ABC-2_transporter_component"/>
</dbReference>
<evidence type="ECO:0000256" key="5">
    <source>
        <dbReference type="ARBA" id="ARBA00022692"/>
    </source>
</evidence>
<dbReference type="OrthoDB" id="9808686at2"/>
<comment type="similarity">
    <text evidence="2">Belongs to the ABC-2 integral membrane protein family.</text>
</comment>
<evidence type="ECO:0000256" key="7">
    <source>
        <dbReference type="ARBA" id="ARBA00023136"/>
    </source>
</evidence>
<dbReference type="PANTHER" id="PTHR30294">
    <property type="entry name" value="MEMBRANE COMPONENT OF ABC TRANSPORTER YHHJ-RELATED"/>
    <property type="match status" value="1"/>
</dbReference>
<evidence type="ECO:0000259" key="9">
    <source>
        <dbReference type="PROSITE" id="PS51012"/>
    </source>
</evidence>
<feature type="transmembrane region" description="Helical" evidence="8">
    <location>
        <begin position="346"/>
        <end position="364"/>
    </location>
</feature>
<feature type="transmembrane region" description="Helical" evidence="8">
    <location>
        <begin position="216"/>
        <end position="249"/>
    </location>
</feature>
<name>A0A5B7ZUY7_9BACT</name>
<dbReference type="PROSITE" id="PS51012">
    <property type="entry name" value="ABC_TM2"/>
    <property type="match status" value="1"/>
</dbReference>
<organism evidence="10 11">
    <name type="scientific">Hymenobacter jejuensis</name>
    <dbReference type="NCBI Taxonomy" id="2502781"/>
    <lineage>
        <taxon>Bacteria</taxon>
        <taxon>Pseudomonadati</taxon>
        <taxon>Bacteroidota</taxon>
        <taxon>Cytophagia</taxon>
        <taxon>Cytophagales</taxon>
        <taxon>Hymenobacteraceae</taxon>
        <taxon>Hymenobacter</taxon>
    </lineage>
</organism>
<feature type="transmembrane region" description="Helical" evidence="8">
    <location>
        <begin position="255"/>
        <end position="274"/>
    </location>
</feature>
<keyword evidence="4" id="KW-1003">Cell membrane</keyword>
<dbReference type="Proteomes" id="UP000305398">
    <property type="component" value="Chromosome"/>
</dbReference>
<keyword evidence="7 8" id="KW-0472">Membrane</keyword>
<dbReference type="PANTHER" id="PTHR30294:SF29">
    <property type="entry name" value="MULTIDRUG ABC TRANSPORTER PERMEASE YBHS-RELATED"/>
    <property type="match status" value="1"/>
</dbReference>
<evidence type="ECO:0000313" key="10">
    <source>
        <dbReference type="EMBL" id="QDA58941.1"/>
    </source>
</evidence>
<keyword evidence="11" id="KW-1185">Reference proteome</keyword>